<comment type="catalytic activity">
    <reaction evidence="1">
        <text>Hydrolysis of Pro-|-Xaa &gt;&gt; Ala-|-Xaa in oligopeptides.</text>
        <dbReference type="EC" id="3.4.21.26"/>
    </reaction>
</comment>
<dbReference type="PROSITE" id="PS00708">
    <property type="entry name" value="PRO_ENDOPEP_SER"/>
    <property type="match status" value="1"/>
</dbReference>
<dbReference type="InterPro" id="IPR002470">
    <property type="entry name" value="Peptidase_S9A"/>
</dbReference>
<dbReference type="Proteomes" id="UP000316770">
    <property type="component" value="Chromosome"/>
</dbReference>
<dbReference type="FunFam" id="2.130.10.120:FF:000001">
    <property type="entry name" value="Prolyl endopeptidase"/>
    <property type="match status" value="1"/>
</dbReference>
<dbReference type="Pfam" id="PF00326">
    <property type="entry name" value="Peptidase_S9"/>
    <property type="match status" value="1"/>
</dbReference>
<comment type="similarity">
    <text evidence="2">Belongs to the peptidase S9A family.</text>
</comment>
<sequence precursor="true">MHPTSTLSIATAVGLLSFLSSTTLAQNDTPKMPSIQYPPAPRDAIVDDYHGTPVADPYRWLEDTESEQTAAWVAAENRITRTFLDQIPERTAIRDRLTELWNYERFTLPRSRESKYFYTHNSGLQNQSLLYVADGLDAPRRVLIDPNKLSEDGTMALAGWSPTDDGSLLAYSIADGGSDWRTWRVRDVASGEDRDDVVRWVKFSGIAWMPDNSGFFYGRYDAPSDGEELTGTNYNQKLYFHKLGTDQSEDRLVYERPDNREWGFTPEVTEDGRYLIITNWKGSEPQNQIFIQPLGDPKLPVTELIGGFDAEYSLIGNDESILYFLTDNDAPRRRVIAVDADDPRRAQWREVIPQNENVIEDCSLLGDEFFTTSMKDALSQVDVYNKEGEAVKQIELPGLGSASGFHGHRDATETFYSFTNYVTPPSIFRYDLKTGESTLWRAPELNFDASRFVTKQVFYESKDGTRVPMIITHRADLKLDGSNPTLLYAYGGFNISLTPGFSPAMAVWMDRGGIYAVPNLRGGGEYGRAWHEAGMQEKKQNVFDDFIAAAEYLIQQKYTHSDKLAIRGGSNGGLLVGAVMTQRPELFGACLPAVGVMDMLRFHKFTIGWAWVTEFGSSDDPEQFKTLLNYSPLHQIEPGTCYPPTLITTADRDDRVVPGHSFKFAAALQAAQSCDNPTLIRIETRAGHGAGTPVTKYIDQYADLWAFLTRVLQ</sequence>
<dbReference type="FunFam" id="3.40.50.1820:FF:000005">
    <property type="entry name" value="Prolyl endopeptidase"/>
    <property type="match status" value="1"/>
</dbReference>
<keyword evidence="6" id="KW-0720">Serine protease</keyword>
<dbReference type="PANTHER" id="PTHR42881">
    <property type="entry name" value="PROLYL ENDOPEPTIDASE"/>
    <property type="match status" value="1"/>
</dbReference>
<dbReference type="GO" id="GO:0005829">
    <property type="term" value="C:cytosol"/>
    <property type="evidence" value="ECO:0007669"/>
    <property type="project" value="TreeGrafter"/>
</dbReference>
<accession>A0A518IV70</accession>
<evidence type="ECO:0000313" key="10">
    <source>
        <dbReference type="EMBL" id="QDV56978.1"/>
    </source>
</evidence>
<proteinExistence type="inferred from homology"/>
<evidence type="ECO:0000256" key="1">
    <source>
        <dbReference type="ARBA" id="ARBA00001070"/>
    </source>
</evidence>
<dbReference type="SUPFAM" id="SSF50993">
    <property type="entry name" value="Peptidase/esterase 'gauge' domain"/>
    <property type="match status" value="1"/>
</dbReference>
<dbReference type="EMBL" id="CP036318">
    <property type="protein sequence ID" value="QDV56978.1"/>
    <property type="molecule type" value="Genomic_DNA"/>
</dbReference>
<dbReference type="InterPro" id="IPR051167">
    <property type="entry name" value="Prolyl_oligopep/macrocyclase"/>
</dbReference>
<keyword evidence="7" id="KW-0732">Signal</keyword>
<evidence type="ECO:0000313" key="11">
    <source>
        <dbReference type="Proteomes" id="UP000316770"/>
    </source>
</evidence>
<organism evidence="10 11">
    <name type="scientific">Rosistilla oblonga</name>
    <dbReference type="NCBI Taxonomy" id="2527990"/>
    <lineage>
        <taxon>Bacteria</taxon>
        <taxon>Pseudomonadati</taxon>
        <taxon>Planctomycetota</taxon>
        <taxon>Planctomycetia</taxon>
        <taxon>Pirellulales</taxon>
        <taxon>Pirellulaceae</taxon>
        <taxon>Rosistilla</taxon>
    </lineage>
</organism>
<dbReference type="InterPro" id="IPR029058">
    <property type="entry name" value="AB_hydrolase_fold"/>
</dbReference>
<dbReference type="AlphaFoldDB" id="A0A518IV70"/>
<dbReference type="Pfam" id="PF02897">
    <property type="entry name" value="Peptidase_S9_N"/>
    <property type="match status" value="1"/>
</dbReference>
<evidence type="ECO:0000256" key="2">
    <source>
        <dbReference type="ARBA" id="ARBA00005228"/>
    </source>
</evidence>
<dbReference type="GO" id="GO:0004252">
    <property type="term" value="F:serine-type endopeptidase activity"/>
    <property type="evidence" value="ECO:0007669"/>
    <property type="project" value="UniProtKB-EC"/>
</dbReference>
<name>A0A518IV70_9BACT</name>
<keyword evidence="4" id="KW-0645">Protease</keyword>
<dbReference type="RefSeq" id="WP_197452636.1">
    <property type="nucleotide sequence ID" value="NZ_CP036318.1"/>
</dbReference>
<feature type="signal peptide" evidence="7">
    <location>
        <begin position="1"/>
        <end position="25"/>
    </location>
</feature>
<evidence type="ECO:0000256" key="3">
    <source>
        <dbReference type="ARBA" id="ARBA00011897"/>
    </source>
</evidence>
<evidence type="ECO:0000256" key="5">
    <source>
        <dbReference type="ARBA" id="ARBA00022801"/>
    </source>
</evidence>
<dbReference type="SUPFAM" id="SSF53474">
    <property type="entry name" value="alpha/beta-Hydrolases"/>
    <property type="match status" value="1"/>
</dbReference>
<feature type="domain" description="Peptidase S9A N-terminal" evidence="9">
    <location>
        <begin position="38"/>
        <end position="442"/>
    </location>
</feature>
<evidence type="ECO:0000256" key="7">
    <source>
        <dbReference type="SAM" id="SignalP"/>
    </source>
</evidence>
<gene>
    <name evidence="10" type="ORF">Mal33_29790</name>
</gene>
<dbReference type="GO" id="GO:0070012">
    <property type="term" value="F:oligopeptidase activity"/>
    <property type="evidence" value="ECO:0007669"/>
    <property type="project" value="TreeGrafter"/>
</dbReference>
<keyword evidence="11" id="KW-1185">Reference proteome</keyword>
<feature type="domain" description="Peptidase S9 prolyl oligopeptidase catalytic" evidence="8">
    <location>
        <begin position="501"/>
        <end position="712"/>
    </location>
</feature>
<dbReference type="PANTHER" id="PTHR42881:SF2">
    <property type="entry name" value="PROLYL ENDOPEPTIDASE"/>
    <property type="match status" value="1"/>
</dbReference>
<dbReference type="EC" id="3.4.21.26" evidence="3"/>
<dbReference type="Gene3D" id="2.130.10.120">
    <property type="entry name" value="Prolyl oligopeptidase, N-terminal domain"/>
    <property type="match status" value="1"/>
</dbReference>
<reference evidence="10 11" key="1">
    <citation type="submission" date="2019-02" db="EMBL/GenBank/DDBJ databases">
        <title>Deep-cultivation of Planctomycetes and their phenomic and genomic characterization uncovers novel biology.</title>
        <authorList>
            <person name="Wiegand S."/>
            <person name="Jogler M."/>
            <person name="Boedeker C."/>
            <person name="Pinto D."/>
            <person name="Vollmers J."/>
            <person name="Rivas-Marin E."/>
            <person name="Kohn T."/>
            <person name="Peeters S.H."/>
            <person name="Heuer A."/>
            <person name="Rast P."/>
            <person name="Oberbeckmann S."/>
            <person name="Bunk B."/>
            <person name="Jeske O."/>
            <person name="Meyerdierks A."/>
            <person name="Storesund J.E."/>
            <person name="Kallscheuer N."/>
            <person name="Luecker S."/>
            <person name="Lage O.M."/>
            <person name="Pohl T."/>
            <person name="Merkel B.J."/>
            <person name="Hornburger P."/>
            <person name="Mueller R.-W."/>
            <person name="Bruemmer F."/>
            <person name="Labrenz M."/>
            <person name="Spormann A.M."/>
            <person name="Op den Camp H."/>
            <person name="Overmann J."/>
            <person name="Amann R."/>
            <person name="Jetten M.S.M."/>
            <person name="Mascher T."/>
            <person name="Medema M.H."/>
            <person name="Devos D.P."/>
            <person name="Kaster A.-K."/>
            <person name="Ovreas L."/>
            <person name="Rohde M."/>
            <person name="Galperin M.Y."/>
            <person name="Jogler C."/>
        </authorList>
    </citation>
    <scope>NUCLEOTIDE SEQUENCE [LARGE SCALE GENOMIC DNA]</scope>
    <source>
        <strain evidence="10 11">Mal33</strain>
    </source>
</reference>
<evidence type="ECO:0000259" key="9">
    <source>
        <dbReference type="Pfam" id="PF02897"/>
    </source>
</evidence>
<evidence type="ECO:0000256" key="6">
    <source>
        <dbReference type="ARBA" id="ARBA00022825"/>
    </source>
</evidence>
<protein>
    <recommendedName>
        <fullName evidence="3">prolyl oligopeptidase</fullName>
        <ecNumber evidence="3">3.4.21.26</ecNumber>
    </recommendedName>
</protein>
<dbReference type="InterPro" id="IPR001375">
    <property type="entry name" value="Peptidase_S9_cat"/>
</dbReference>
<evidence type="ECO:0000256" key="4">
    <source>
        <dbReference type="ARBA" id="ARBA00022670"/>
    </source>
</evidence>
<dbReference type="GO" id="GO:0006508">
    <property type="term" value="P:proteolysis"/>
    <property type="evidence" value="ECO:0007669"/>
    <property type="project" value="UniProtKB-KW"/>
</dbReference>
<dbReference type="InterPro" id="IPR023302">
    <property type="entry name" value="Pept_S9A_N"/>
</dbReference>
<dbReference type="InterPro" id="IPR002471">
    <property type="entry name" value="Pept_S9_AS"/>
</dbReference>
<evidence type="ECO:0000259" key="8">
    <source>
        <dbReference type="Pfam" id="PF00326"/>
    </source>
</evidence>
<keyword evidence="5 10" id="KW-0378">Hydrolase</keyword>
<feature type="chain" id="PRO_5021834797" description="prolyl oligopeptidase" evidence="7">
    <location>
        <begin position="26"/>
        <end position="713"/>
    </location>
</feature>
<dbReference type="PRINTS" id="PR00862">
    <property type="entry name" value="PROLIGOPTASE"/>
</dbReference>
<dbReference type="Gene3D" id="3.40.50.1820">
    <property type="entry name" value="alpha/beta hydrolase"/>
    <property type="match status" value="1"/>
</dbReference>